<evidence type="ECO:0000256" key="3">
    <source>
        <dbReference type="SAM" id="MobiDB-lite"/>
    </source>
</evidence>
<evidence type="ECO:0000256" key="2">
    <source>
        <dbReference type="ARBA" id="ARBA00023014"/>
    </source>
</evidence>
<dbReference type="GO" id="GO:0051536">
    <property type="term" value="F:iron-sulfur cluster binding"/>
    <property type="evidence" value="ECO:0007669"/>
    <property type="project" value="UniProtKB-KW"/>
</dbReference>
<name>A0A150T8U8_SORCE</name>
<dbReference type="PANTHER" id="PTHR43742:SF6">
    <property type="entry name" value="OXIDOREDUCTASE YYAE-RELATED"/>
    <property type="match status" value="1"/>
</dbReference>
<proteinExistence type="predicted"/>
<dbReference type="Proteomes" id="UP000075502">
    <property type="component" value="Unassembled WGS sequence"/>
</dbReference>
<keyword evidence="2" id="KW-0479">Metal-binding</keyword>
<keyword evidence="2" id="KW-0411">Iron-sulfur</keyword>
<feature type="compositionally biased region" description="Basic and acidic residues" evidence="3">
    <location>
        <begin position="26"/>
        <end position="41"/>
    </location>
</feature>
<comment type="caution">
    <text evidence="5">The sequence shown here is derived from an EMBL/GenBank/DDBJ whole genome shotgun (WGS) entry which is preliminary data.</text>
</comment>
<evidence type="ECO:0000313" key="6">
    <source>
        <dbReference type="Proteomes" id="UP000075502"/>
    </source>
</evidence>
<organism evidence="5 6">
    <name type="scientific">Sorangium cellulosum</name>
    <name type="common">Polyangium cellulosum</name>
    <dbReference type="NCBI Taxonomy" id="56"/>
    <lineage>
        <taxon>Bacteria</taxon>
        <taxon>Pseudomonadati</taxon>
        <taxon>Myxococcota</taxon>
        <taxon>Polyangia</taxon>
        <taxon>Polyangiales</taxon>
        <taxon>Polyangiaceae</taxon>
        <taxon>Sorangium</taxon>
    </lineage>
</organism>
<dbReference type="InterPro" id="IPR006657">
    <property type="entry name" value="MoPterin_dinucl-bd_dom"/>
</dbReference>
<gene>
    <name evidence="5" type="ORF">BE21_56845</name>
</gene>
<dbReference type="Pfam" id="PF01568">
    <property type="entry name" value="Molydop_binding"/>
    <property type="match status" value="1"/>
</dbReference>
<dbReference type="SUPFAM" id="SSF50692">
    <property type="entry name" value="ADC-like"/>
    <property type="match status" value="1"/>
</dbReference>
<feature type="region of interest" description="Disordered" evidence="3">
    <location>
        <begin position="26"/>
        <end position="52"/>
    </location>
</feature>
<dbReference type="Gene3D" id="2.40.40.20">
    <property type="match status" value="1"/>
</dbReference>
<dbReference type="GO" id="GO:0043546">
    <property type="term" value="F:molybdopterin cofactor binding"/>
    <property type="evidence" value="ECO:0007669"/>
    <property type="project" value="InterPro"/>
</dbReference>
<dbReference type="EMBL" id="JEME01003336">
    <property type="protein sequence ID" value="KYG01084.1"/>
    <property type="molecule type" value="Genomic_DNA"/>
</dbReference>
<dbReference type="InterPro" id="IPR009010">
    <property type="entry name" value="Asp_de-COase-like_dom_sf"/>
</dbReference>
<feature type="domain" description="Molybdopterin dinucleotide-binding" evidence="4">
    <location>
        <begin position="56"/>
        <end position="176"/>
    </location>
</feature>
<evidence type="ECO:0000259" key="4">
    <source>
        <dbReference type="Pfam" id="PF01568"/>
    </source>
</evidence>
<protein>
    <recommendedName>
        <fullName evidence="4">Molybdopterin dinucleotide-binding domain-containing protein</fullName>
    </recommendedName>
</protein>
<evidence type="ECO:0000313" key="5">
    <source>
        <dbReference type="EMBL" id="KYG01084.1"/>
    </source>
</evidence>
<dbReference type="AlphaFoldDB" id="A0A150T8U8"/>
<accession>A0A150T8U8</accession>
<keyword evidence="1" id="KW-0408">Iron</keyword>
<dbReference type="InterPro" id="IPR050612">
    <property type="entry name" value="Prok_Mopterin_Oxidored"/>
</dbReference>
<sequence length="187" mass="20275">MFTRSGRIELAPEVLVADLERARAALDREERGAPGQEERGAGEAGEPAQPDAGYDLQLIGRRQLRSNNSWLHNSRRLVKGRNRCTLLMHPDDAARRGIAAGQRVRVRSRVGSIDLEVELTDEVMPGVVSAPHGWGHGRDGVRLETARRHAGESVNDLTDDRAIDALSGTAALNGVPVRVEPAEAARA</sequence>
<dbReference type="GO" id="GO:0016491">
    <property type="term" value="F:oxidoreductase activity"/>
    <property type="evidence" value="ECO:0007669"/>
    <property type="project" value="InterPro"/>
</dbReference>
<dbReference type="PANTHER" id="PTHR43742">
    <property type="entry name" value="TRIMETHYLAMINE-N-OXIDE REDUCTASE"/>
    <property type="match status" value="1"/>
</dbReference>
<evidence type="ECO:0000256" key="1">
    <source>
        <dbReference type="ARBA" id="ARBA00023004"/>
    </source>
</evidence>
<reference evidence="5 6" key="1">
    <citation type="submission" date="2014-02" db="EMBL/GenBank/DDBJ databases">
        <title>The small core and large imbalanced accessory genome model reveals a collaborative survival strategy of Sorangium cellulosum strains in nature.</title>
        <authorList>
            <person name="Han K."/>
            <person name="Peng R."/>
            <person name="Blom J."/>
            <person name="Li Y.-Z."/>
        </authorList>
    </citation>
    <scope>NUCLEOTIDE SEQUENCE [LARGE SCALE GENOMIC DNA]</scope>
    <source>
        <strain evidence="5 6">So0007-03</strain>
    </source>
</reference>